<dbReference type="SMART" id="SM00297">
    <property type="entry name" value="BROMO"/>
    <property type="match status" value="1"/>
</dbReference>
<feature type="compositionally biased region" description="Basic and acidic residues" evidence="8">
    <location>
        <begin position="659"/>
        <end position="712"/>
    </location>
</feature>
<keyword evidence="3" id="KW-0175">Coiled coil</keyword>
<protein>
    <recommendedName>
        <fullName evidence="13">Transcription factor GTE8</fullName>
    </recommendedName>
</protein>
<keyword evidence="2" id="KW-0805">Transcription regulation</keyword>
<dbReference type="SUPFAM" id="SSF47370">
    <property type="entry name" value="Bromodomain"/>
    <property type="match status" value="1"/>
</dbReference>
<dbReference type="PANTHER" id="PTHR46136">
    <property type="entry name" value="TRANSCRIPTION FACTOR GTE8"/>
    <property type="match status" value="1"/>
</dbReference>
<dbReference type="AlphaFoldDB" id="A0A9D4Y0M9"/>
<dbReference type="InterPro" id="IPR036427">
    <property type="entry name" value="Bromodomain-like_sf"/>
</dbReference>
<dbReference type="PROSITE" id="PS50014">
    <property type="entry name" value="BROMODOMAIN_2"/>
    <property type="match status" value="1"/>
</dbReference>
<evidence type="ECO:0000256" key="4">
    <source>
        <dbReference type="ARBA" id="ARBA00023117"/>
    </source>
</evidence>
<feature type="domain" description="NET" evidence="10">
    <location>
        <begin position="391"/>
        <end position="473"/>
    </location>
</feature>
<dbReference type="PROSITE" id="PS51525">
    <property type="entry name" value="NET"/>
    <property type="match status" value="1"/>
</dbReference>
<feature type="region of interest" description="Disordered" evidence="8">
    <location>
        <begin position="168"/>
        <end position="216"/>
    </location>
</feature>
<reference evidence="11 12" key="1">
    <citation type="journal article" date="2022" name="Nat. Genet.">
        <title>Improved pea reference genome and pan-genome highlight genomic features and evolutionary characteristics.</title>
        <authorList>
            <person name="Yang T."/>
            <person name="Liu R."/>
            <person name="Luo Y."/>
            <person name="Hu S."/>
            <person name="Wang D."/>
            <person name="Wang C."/>
            <person name="Pandey M.K."/>
            <person name="Ge S."/>
            <person name="Xu Q."/>
            <person name="Li N."/>
            <person name="Li G."/>
            <person name="Huang Y."/>
            <person name="Saxena R.K."/>
            <person name="Ji Y."/>
            <person name="Li M."/>
            <person name="Yan X."/>
            <person name="He Y."/>
            <person name="Liu Y."/>
            <person name="Wang X."/>
            <person name="Xiang C."/>
            <person name="Varshney R.K."/>
            <person name="Ding H."/>
            <person name="Gao S."/>
            <person name="Zong X."/>
        </authorList>
    </citation>
    <scope>NUCLEOTIDE SEQUENCE [LARGE SCALE GENOMIC DNA]</scope>
    <source>
        <strain evidence="11 12">cv. Zhongwan 6</strain>
    </source>
</reference>
<gene>
    <name evidence="11" type="ORF">KIW84_035225</name>
</gene>
<keyword evidence="5" id="KW-0804">Transcription</keyword>
<dbReference type="Gene3D" id="1.20.1270.220">
    <property type="match status" value="1"/>
</dbReference>
<dbReference type="InterPro" id="IPR027353">
    <property type="entry name" value="NET_dom"/>
</dbReference>
<dbReference type="Gramene" id="PSAT_LOCUS11585_t1">
    <property type="protein sequence ID" value="CAL5191645.1"/>
    <property type="gene ID" value="PSAT_LOCUS11585"/>
</dbReference>
<dbReference type="CDD" id="cd05506">
    <property type="entry name" value="Bromo_plant1"/>
    <property type="match status" value="1"/>
</dbReference>
<dbReference type="GO" id="GO:0005634">
    <property type="term" value="C:nucleus"/>
    <property type="evidence" value="ECO:0007669"/>
    <property type="project" value="UniProtKB-SubCell"/>
</dbReference>
<evidence type="ECO:0000256" key="1">
    <source>
        <dbReference type="ARBA" id="ARBA00004123"/>
    </source>
</evidence>
<evidence type="ECO:0000313" key="12">
    <source>
        <dbReference type="Proteomes" id="UP001058974"/>
    </source>
</evidence>
<comment type="caution">
    <text evidence="11">The sequence shown here is derived from an EMBL/GenBank/DDBJ whole genome shotgun (WGS) entry which is preliminary data.</text>
</comment>
<sequence>MAKSRLSGGYCGNAVEAGCVSDGTGTSGRMDTDNTVSEEDNPISRSKCIEFDSGLRGDFGVPIQVVPLSKLSMLQRKDLVNRFRSDLEHVRLFQKKFEMQKRNGVILPSSSDNIINRNNGQNRHQKKNSRKPSISGSVPGNALKPLIENSRKPLISSSAPGNALKPLIETSRKPSKSGSVSVNKLKPLDQSQKPRGWSRGSSGKFETPGRTSLPGTANAVLMKDCELLVKRLMNHQHGWVFNAPVDVVKLNLPDYFSVIKHPMDLGTVQSKIATGSYTDPLEFAADVRLTFSNAMKYNPRGNDVHIMADALNKYFELRWKSIQKKIPRKDSLPLPMKRETCEDVKTTRPAHPSKKRKIASLPAQPRTVPVPHAQPEVIPPVQLQVIPPVQLQVIPHAKQVMSDQEKLNIGRELESLQGEIPAHIVDFLKEHSSNGKECEEDEIEIDIEDLSDDTLFKLRKLLDESLLEKQKDKVKVEMCEIELLNDSGPSNSSLQAFKGDDLADEEVDICGIDSPVSSNPPVVIEKDTTYQTSKCSSSGSSDTDSSGSSDSESDDASTRPDDLLKVPENTGTGSQMDLEITSAHTSAINQSVNGLDKLEDKSQQKPNSCDSDCFQDGECGQTERHVSPDKLYRAALLKSRFADTILKAREKTLTQGVKGDPEKLRRDKEKLEMERRKEKARLQAEAKAAEEARKRAEEAAAADAKRKRELEREAARQALLQMEKTVEINENSQFLEDLEMLRTVPGKLLPSCIDVTSPDRSEDCMGSFKFGGSNPLEQLGLYIKVDDEEEEGDPLCAPKTVNDVEEGEID</sequence>
<evidence type="ECO:0000256" key="3">
    <source>
        <dbReference type="ARBA" id="ARBA00023054"/>
    </source>
</evidence>
<dbReference type="Pfam" id="PF00439">
    <property type="entry name" value="Bromodomain"/>
    <property type="match status" value="1"/>
</dbReference>
<organism evidence="11 12">
    <name type="scientific">Pisum sativum</name>
    <name type="common">Garden pea</name>
    <name type="synonym">Lathyrus oleraceus</name>
    <dbReference type="NCBI Taxonomy" id="3888"/>
    <lineage>
        <taxon>Eukaryota</taxon>
        <taxon>Viridiplantae</taxon>
        <taxon>Streptophyta</taxon>
        <taxon>Embryophyta</taxon>
        <taxon>Tracheophyta</taxon>
        <taxon>Spermatophyta</taxon>
        <taxon>Magnoliopsida</taxon>
        <taxon>eudicotyledons</taxon>
        <taxon>Gunneridae</taxon>
        <taxon>Pentapetalae</taxon>
        <taxon>rosids</taxon>
        <taxon>fabids</taxon>
        <taxon>Fabales</taxon>
        <taxon>Fabaceae</taxon>
        <taxon>Papilionoideae</taxon>
        <taxon>50 kb inversion clade</taxon>
        <taxon>NPAAA clade</taxon>
        <taxon>Hologalegina</taxon>
        <taxon>IRL clade</taxon>
        <taxon>Fabeae</taxon>
        <taxon>Lathyrus</taxon>
    </lineage>
</organism>
<evidence type="ECO:0000256" key="2">
    <source>
        <dbReference type="ARBA" id="ARBA00023015"/>
    </source>
</evidence>
<evidence type="ECO:0000259" key="10">
    <source>
        <dbReference type="PROSITE" id="PS51525"/>
    </source>
</evidence>
<keyword evidence="12" id="KW-1185">Reference proteome</keyword>
<keyword evidence="6" id="KW-0539">Nucleus</keyword>
<feature type="compositionally biased region" description="Polar residues" evidence="8">
    <location>
        <begin position="23"/>
        <end position="35"/>
    </location>
</feature>
<dbReference type="EMBL" id="JAMSHJ010000003">
    <property type="protein sequence ID" value="KAI5430993.1"/>
    <property type="molecule type" value="Genomic_DNA"/>
</dbReference>
<evidence type="ECO:0000256" key="6">
    <source>
        <dbReference type="ARBA" id="ARBA00023242"/>
    </source>
</evidence>
<feature type="compositionally biased region" description="Polar residues" evidence="8">
    <location>
        <begin position="108"/>
        <end position="122"/>
    </location>
</feature>
<dbReference type="InterPro" id="IPR037377">
    <property type="entry name" value="GTE_bromo"/>
</dbReference>
<feature type="region of interest" description="Disordered" evidence="8">
    <location>
        <begin position="529"/>
        <end position="575"/>
    </location>
</feature>
<feature type="compositionally biased region" description="Low complexity" evidence="8">
    <location>
        <begin position="536"/>
        <end position="550"/>
    </location>
</feature>
<feature type="region of interest" description="Disordered" evidence="8">
    <location>
        <begin position="22"/>
        <end position="41"/>
    </location>
</feature>
<dbReference type="PANTHER" id="PTHR46136:SF1">
    <property type="entry name" value="TRANSCRIPTION FACTOR GTE11-RELATED"/>
    <property type="match status" value="1"/>
</dbReference>
<feature type="region of interest" description="Disordered" evidence="8">
    <location>
        <begin position="656"/>
        <end position="712"/>
    </location>
</feature>
<dbReference type="InterPro" id="IPR038336">
    <property type="entry name" value="NET_sf"/>
</dbReference>
<name>A0A9D4Y0M9_PEA</name>
<dbReference type="Proteomes" id="UP001058974">
    <property type="component" value="Chromosome 3"/>
</dbReference>
<evidence type="ECO:0000313" key="11">
    <source>
        <dbReference type="EMBL" id="KAI5430993.1"/>
    </source>
</evidence>
<comment type="subcellular location">
    <subcellularLocation>
        <location evidence="1">Nucleus</location>
    </subcellularLocation>
</comment>
<evidence type="ECO:0008006" key="13">
    <source>
        <dbReference type="Google" id="ProtNLM"/>
    </source>
</evidence>
<dbReference type="Gene3D" id="1.20.920.10">
    <property type="entry name" value="Bromodomain-like"/>
    <property type="match status" value="1"/>
</dbReference>
<evidence type="ECO:0000256" key="7">
    <source>
        <dbReference type="PROSITE-ProRule" id="PRU00035"/>
    </source>
</evidence>
<dbReference type="InterPro" id="IPR052442">
    <property type="entry name" value="Env_Response_Regulator"/>
</dbReference>
<keyword evidence="4 7" id="KW-0103">Bromodomain</keyword>
<dbReference type="Pfam" id="PF17035">
    <property type="entry name" value="BET"/>
    <property type="match status" value="1"/>
</dbReference>
<evidence type="ECO:0000256" key="5">
    <source>
        <dbReference type="ARBA" id="ARBA00023163"/>
    </source>
</evidence>
<dbReference type="InterPro" id="IPR001487">
    <property type="entry name" value="Bromodomain"/>
</dbReference>
<feature type="domain" description="Bromo" evidence="9">
    <location>
        <begin position="233"/>
        <end position="305"/>
    </location>
</feature>
<dbReference type="Gramene" id="Psat03G0522500-T1">
    <property type="protein sequence ID" value="KAI5430993.1"/>
    <property type="gene ID" value="KIW84_035225"/>
</dbReference>
<accession>A0A9D4Y0M9</accession>
<evidence type="ECO:0000256" key="8">
    <source>
        <dbReference type="SAM" id="MobiDB-lite"/>
    </source>
</evidence>
<evidence type="ECO:0000259" key="9">
    <source>
        <dbReference type="PROSITE" id="PS50014"/>
    </source>
</evidence>
<dbReference type="Gramene" id="Psat3g177720.1">
    <property type="protein sequence ID" value="Psat3g177720.1.cds"/>
    <property type="gene ID" value="Psat3g177720"/>
</dbReference>
<dbReference type="PRINTS" id="PR00503">
    <property type="entry name" value="BROMODOMAIN"/>
</dbReference>
<proteinExistence type="predicted"/>
<feature type="region of interest" description="Disordered" evidence="8">
    <location>
        <begin position="104"/>
        <end position="143"/>
    </location>
</feature>
<feature type="region of interest" description="Disordered" evidence="8">
    <location>
        <begin position="787"/>
        <end position="810"/>
    </location>
</feature>
<dbReference type="OrthoDB" id="21449at2759"/>
<feature type="compositionally biased region" description="Basic and acidic residues" evidence="8">
    <location>
        <begin position="556"/>
        <end position="565"/>
    </location>
</feature>